<protein>
    <submittedName>
        <fullName evidence="1">Uncharacterized protein</fullName>
    </submittedName>
</protein>
<proteinExistence type="predicted"/>
<organism evidence="1">
    <name type="scientific">uncultured Rubrobacteraceae bacterium</name>
    <dbReference type="NCBI Taxonomy" id="349277"/>
    <lineage>
        <taxon>Bacteria</taxon>
        <taxon>Bacillati</taxon>
        <taxon>Actinomycetota</taxon>
        <taxon>Rubrobacteria</taxon>
        <taxon>Rubrobacterales</taxon>
        <taxon>Rubrobacteraceae</taxon>
        <taxon>environmental samples</taxon>
    </lineage>
</organism>
<dbReference type="EMBL" id="CADCVH010000101">
    <property type="protein sequence ID" value="CAA9468760.1"/>
    <property type="molecule type" value="Genomic_DNA"/>
</dbReference>
<gene>
    <name evidence="1" type="ORF">AVDCRST_MAG02-3450</name>
</gene>
<name>A0A6J4RAG6_9ACTN</name>
<dbReference type="AlphaFoldDB" id="A0A6J4RAG6"/>
<accession>A0A6J4RAG6</accession>
<sequence length="90" mass="10196">MGLKDRIRRLEKEAEGEMVLVPQKDGTVRRFPQSALQESFMTNMRRLKGEDVPHHPLGVAAAESPDPEWSRSFYSAAWTDIVAPVEDLSE</sequence>
<evidence type="ECO:0000313" key="1">
    <source>
        <dbReference type="EMBL" id="CAA9468760.1"/>
    </source>
</evidence>
<reference evidence="1" key="1">
    <citation type="submission" date="2020-02" db="EMBL/GenBank/DDBJ databases">
        <authorList>
            <person name="Meier V. D."/>
        </authorList>
    </citation>
    <scope>NUCLEOTIDE SEQUENCE</scope>
    <source>
        <strain evidence="1">AVDCRST_MAG02</strain>
    </source>
</reference>